<dbReference type="SUPFAM" id="SSF51735">
    <property type="entry name" value="NAD(P)-binding Rossmann-fold domains"/>
    <property type="match status" value="1"/>
</dbReference>
<dbReference type="CDD" id="cd05369">
    <property type="entry name" value="TER_DECR_SDR_a"/>
    <property type="match status" value="1"/>
</dbReference>
<dbReference type="GO" id="GO:0009062">
    <property type="term" value="P:fatty acid catabolic process"/>
    <property type="evidence" value="ECO:0007669"/>
    <property type="project" value="InterPro"/>
</dbReference>
<gene>
    <name evidence="4" type="ORF">GMA10_11790</name>
</gene>
<dbReference type="AlphaFoldDB" id="A0A7K1LL43"/>
<sequence length="323" mass="33820">MSEQSNPHQPSSSGPVSSGDSPTPPTSPFRPDVLAGQSILVTGGGSGLGKGVAKHFAEHGATVHIWGRRESVLKEAAQEIEESAQAGGTVHFQAVDVRDPDAVDAAVQEIWAQHGPLTAAMNNAAGNFIAQTKDLSPRGFQAITDTVMKGSYNVTHAVGRRWIEQGLPGNILSTLVSWVYTGSAYVVPSAMAKSAVHAMTMSLAVEWAKYGIRLNAIAPGPIPTEFTSVVLSSNKDGQGAMTDVESVPARRVGTVEEMGNLGIFLLSGSCDYITGQTITMDGGQMLAGPSTFSALTDLDDADWAEIADKGKKAAAESKKQRNT</sequence>
<dbReference type="InterPro" id="IPR002347">
    <property type="entry name" value="SDR_fam"/>
</dbReference>
<dbReference type="Proteomes" id="UP000462152">
    <property type="component" value="Unassembled WGS sequence"/>
</dbReference>
<evidence type="ECO:0000256" key="3">
    <source>
        <dbReference type="SAM" id="MobiDB-lite"/>
    </source>
</evidence>
<feature type="region of interest" description="Disordered" evidence="3">
    <location>
        <begin position="1"/>
        <end position="32"/>
    </location>
</feature>
<proteinExistence type="predicted"/>
<dbReference type="Gene3D" id="3.40.50.720">
    <property type="entry name" value="NAD(P)-binding Rossmann-like Domain"/>
    <property type="match status" value="1"/>
</dbReference>
<dbReference type="Pfam" id="PF13561">
    <property type="entry name" value="adh_short_C2"/>
    <property type="match status" value="1"/>
</dbReference>
<name>A0A7K1LL43_9MICC</name>
<dbReference type="GO" id="GO:0008670">
    <property type="term" value="F:2,4-dienoyl-CoA reductase (NADPH) activity"/>
    <property type="evidence" value="ECO:0007669"/>
    <property type="project" value="InterPro"/>
</dbReference>
<feature type="compositionally biased region" description="Low complexity" evidence="3">
    <location>
        <begin position="10"/>
        <end position="21"/>
    </location>
</feature>
<dbReference type="EMBL" id="WOGT01000009">
    <property type="protein sequence ID" value="MUN55879.1"/>
    <property type="molecule type" value="Genomic_DNA"/>
</dbReference>
<organism evidence="4 5">
    <name type="scientific">Rothia koreensis</name>
    <dbReference type="NCBI Taxonomy" id="592378"/>
    <lineage>
        <taxon>Bacteria</taxon>
        <taxon>Bacillati</taxon>
        <taxon>Actinomycetota</taxon>
        <taxon>Actinomycetes</taxon>
        <taxon>Micrococcales</taxon>
        <taxon>Micrococcaceae</taxon>
        <taxon>Rothia</taxon>
    </lineage>
</organism>
<reference evidence="4 5" key="1">
    <citation type="submission" date="2019-12" db="EMBL/GenBank/DDBJ databases">
        <authorList>
            <person name="Li J."/>
            <person name="Shi Y."/>
            <person name="Xu G."/>
            <person name="Xiao D."/>
            <person name="Ran X."/>
        </authorList>
    </citation>
    <scope>NUCLEOTIDE SEQUENCE [LARGE SCALE GENOMIC DNA]</scope>
    <source>
        <strain evidence="4 5">JCM 15915</strain>
    </source>
</reference>
<dbReference type="PRINTS" id="PR00081">
    <property type="entry name" value="GDHRDH"/>
</dbReference>
<keyword evidence="1" id="KW-0521">NADP</keyword>
<dbReference type="PANTHER" id="PTHR43296">
    <property type="entry name" value="PEROXISOMAL 2,4-DIENOYL-COA REDUCTASE"/>
    <property type="match status" value="1"/>
</dbReference>
<dbReference type="OrthoDB" id="517007at2"/>
<comment type="caution">
    <text evidence="4">The sequence shown here is derived from an EMBL/GenBank/DDBJ whole genome shotgun (WGS) entry which is preliminary data.</text>
</comment>
<evidence type="ECO:0000313" key="4">
    <source>
        <dbReference type="EMBL" id="MUN55879.1"/>
    </source>
</evidence>
<dbReference type="PANTHER" id="PTHR43296:SF2">
    <property type="entry name" value="PEROXISOMAL 2,4-DIENOYL-COA REDUCTASE [(3E)-ENOYL-COA-PRODUCING]"/>
    <property type="match status" value="1"/>
</dbReference>
<accession>A0A7K1LL43</accession>
<evidence type="ECO:0000313" key="5">
    <source>
        <dbReference type="Proteomes" id="UP000462152"/>
    </source>
</evidence>
<dbReference type="RefSeq" id="WP_129316186.1">
    <property type="nucleotide sequence ID" value="NZ_NOIQ01000019.1"/>
</dbReference>
<protein>
    <submittedName>
        <fullName evidence="4">SDR family oxidoreductase</fullName>
    </submittedName>
</protein>
<dbReference type="InterPro" id="IPR036291">
    <property type="entry name" value="NAD(P)-bd_dom_sf"/>
</dbReference>
<evidence type="ECO:0000256" key="2">
    <source>
        <dbReference type="ARBA" id="ARBA00023002"/>
    </source>
</evidence>
<dbReference type="InterPro" id="IPR045017">
    <property type="entry name" value="DECR2-like"/>
</dbReference>
<evidence type="ECO:0000256" key="1">
    <source>
        <dbReference type="ARBA" id="ARBA00022857"/>
    </source>
</evidence>
<keyword evidence="2" id="KW-0560">Oxidoreductase</keyword>
<keyword evidence="5" id="KW-1185">Reference proteome</keyword>